<organism evidence="1 2">
    <name type="scientific">[Clostridium] leptum</name>
    <dbReference type="NCBI Taxonomy" id="1535"/>
    <lineage>
        <taxon>Bacteria</taxon>
        <taxon>Bacillati</taxon>
        <taxon>Bacillota</taxon>
        <taxon>Clostridia</taxon>
        <taxon>Eubacteriales</taxon>
        <taxon>Oscillospiraceae</taxon>
        <taxon>Oscillospiraceae incertae sedis</taxon>
    </lineage>
</organism>
<comment type="caution">
    <text evidence="1">The sequence shown here is derived from an EMBL/GenBank/DDBJ whole genome shotgun (WGS) entry which is preliminary data.</text>
</comment>
<dbReference type="Proteomes" id="UP000284751">
    <property type="component" value="Unassembled WGS sequence"/>
</dbReference>
<proteinExistence type="predicted"/>
<gene>
    <name evidence="1" type="ORF">DWY99_03865</name>
</gene>
<accession>A0A412AYY7</accession>
<evidence type="ECO:0000313" key="2">
    <source>
        <dbReference type="Proteomes" id="UP000284751"/>
    </source>
</evidence>
<reference evidence="1 2" key="1">
    <citation type="submission" date="2018-08" db="EMBL/GenBank/DDBJ databases">
        <title>A genome reference for cultivated species of the human gut microbiota.</title>
        <authorList>
            <person name="Zou Y."/>
            <person name="Xue W."/>
            <person name="Luo G."/>
        </authorList>
    </citation>
    <scope>NUCLEOTIDE SEQUENCE [LARGE SCALE GENOMIC DNA]</scope>
    <source>
        <strain evidence="1 2">AF28-26</strain>
    </source>
</reference>
<dbReference type="AlphaFoldDB" id="A0A412AYY7"/>
<protein>
    <submittedName>
        <fullName evidence="1">Uncharacterized protein</fullName>
    </submittedName>
</protein>
<name>A0A412AYY7_9FIRM</name>
<evidence type="ECO:0000313" key="1">
    <source>
        <dbReference type="EMBL" id="RGQ42837.1"/>
    </source>
</evidence>
<sequence length="79" mass="9180">MSMEYIDSSYCPFCEWYNALKSRDKYYEDGRDGRSCVTEFKYGAALVHETYYDGMFSGCTTYDPQPLSYCPTCGKKLNK</sequence>
<dbReference type="EMBL" id="QRTC01000009">
    <property type="protein sequence ID" value="RGQ42837.1"/>
    <property type="molecule type" value="Genomic_DNA"/>
</dbReference>